<dbReference type="Pfam" id="PF13338">
    <property type="entry name" value="AbiEi_4"/>
    <property type="match status" value="1"/>
</dbReference>
<organism evidence="2 3">
    <name type="scientific">Desulfatitalea alkaliphila</name>
    <dbReference type="NCBI Taxonomy" id="2929485"/>
    <lineage>
        <taxon>Bacteria</taxon>
        <taxon>Pseudomonadati</taxon>
        <taxon>Thermodesulfobacteriota</taxon>
        <taxon>Desulfobacteria</taxon>
        <taxon>Desulfobacterales</taxon>
        <taxon>Desulfosarcinaceae</taxon>
        <taxon>Desulfatitalea</taxon>
    </lineage>
</organism>
<accession>A0AA41UNU8</accession>
<evidence type="ECO:0000259" key="1">
    <source>
        <dbReference type="Pfam" id="PF13338"/>
    </source>
</evidence>
<dbReference type="AlphaFoldDB" id="A0AA41UNU8"/>
<reference evidence="2" key="1">
    <citation type="submission" date="2022-04" db="EMBL/GenBank/DDBJ databases">
        <title>Desulfatitalea alkaliphila sp. nov., a novel anaerobic sulfate-reducing bacterium isolated from terrestrial mud volcano, Taman Peninsula, Russia.</title>
        <authorList>
            <person name="Khomyakova M.A."/>
            <person name="Merkel A.Y."/>
            <person name="Slobodkin A.I."/>
        </authorList>
    </citation>
    <scope>NUCLEOTIDE SEQUENCE</scope>
    <source>
        <strain evidence="2">M08but</strain>
    </source>
</reference>
<gene>
    <name evidence="2" type="ORF">MRX98_04675</name>
</gene>
<keyword evidence="3" id="KW-1185">Reference proteome</keyword>
<evidence type="ECO:0000313" key="2">
    <source>
        <dbReference type="EMBL" id="MCJ8499858.1"/>
    </source>
</evidence>
<protein>
    <submittedName>
        <fullName evidence="2">Type IV toxin-antitoxin system AbiEi family antitoxin domain-containing protein</fullName>
    </submittedName>
</protein>
<evidence type="ECO:0000313" key="3">
    <source>
        <dbReference type="Proteomes" id="UP001165427"/>
    </source>
</evidence>
<proteinExistence type="predicted"/>
<comment type="caution">
    <text evidence="2">The sequence shown here is derived from an EMBL/GenBank/DDBJ whole genome shotgun (WGS) entry which is preliminary data.</text>
</comment>
<sequence length="268" mass="30692">MKVDEFLQQHAVFTVEELDRFLSARGAGNPNTRRSLLTYYRKKGRIIPIRRSLYATVPAGADPTSSPVDPYLVAAKLTPDAVLAYHTALAFHGKAYSIYMRLHYVSANKSMPLTFQGHDFIRAPVPPALVAKDEAMFGVIRRNRSGVDLRVTSLERTLVDVLDRPDLTGSWEEIWRSLESVEFFDLDQIIAYVLLLENATTAAKVGFFLAQHKEALMVEDVHIEPLRRLRPRQPHYFVRGKRDGCRWVGDWNLMIPEEILNRSWEEVL</sequence>
<feature type="domain" description="AbiEi antitoxin N-terminal" evidence="1">
    <location>
        <begin position="2"/>
        <end position="55"/>
    </location>
</feature>
<dbReference type="InterPro" id="IPR025159">
    <property type="entry name" value="AbiEi_N"/>
</dbReference>
<dbReference type="Proteomes" id="UP001165427">
    <property type="component" value="Unassembled WGS sequence"/>
</dbReference>
<dbReference type="RefSeq" id="WP_246903434.1">
    <property type="nucleotide sequence ID" value="NZ_JALJRB010000003.1"/>
</dbReference>
<dbReference type="EMBL" id="JALJRB010000003">
    <property type="protein sequence ID" value="MCJ8499858.1"/>
    <property type="molecule type" value="Genomic_DNA"/>
</dbReference>
<name>A0AA41UNU8_9BACT</name>